<dbReference type="RefSeq" id="WP_188964109.1">
    <property type="nucleotide sequence ID" value="NZ_BMOE01000012.1"/>
</dbReference>
<reference evidence="3" key="2">
    <citation type="submission" date="2020-09" db="EMBL/GenBank/DDBJ databases">
        <authorList>
            <person name="Sun Q."/>
            <person name="Ohkuma M."/>
        </authorList>
    </citation>
    <scope>NUCLEOTIDE SEQUENCE</scope>
    <source>
        <strain evidence="3">JCM 14371</strain>
    </source>
</reference>
<name>A0A917UTE8_9DEIO</name>
<feature type="signal peptide" evidence="2">
    <location>
        <begin position="1"/>
        <end position="19"/>
    </location>
</feature>
<comment type="caution">
    <text evidence="3">The sequence shown here is derived from an EMBL/GenBank/DDBJ whole genome shotgun (WGS) entry which is preliminary data.</text>
</comment>
<proteinExistence type="predicted"/>
<feature type="region of interest" description="Disordered" evidence="1">
    <location>
        <begin position="188"/>
        <end position="208"/>
    </location>
</feature>
<evidence type="ECO:0000313" key="4">
    <source>
        <dbReference type="Proteomes" id="UP000635726"/>
    </source>
</evidence>
<dbReference type="AlphaFoldDB" id="A0A917UTE8"/>
<gene>
    <name evidence="3" type="ORF">GCM10008939_29960</name>
</gene>
<reference evidence="3" key="1">
    <citation type="journal article" date="2014" name="Int. J. Syst. Evol. Microbiol.">
        <title>Complete genome sequence of Corynebacterium casei LMG S-19264T (=DSM 44701T), isolated from a smear-ripened cheese.</title>
        <authorList>
            <consortium name="US DOE Joint Genome Institute (JGI-PGF)"/>
            <person name="Walter F."/>
            <person name="Albersmeier A."/>
            <person name="Kalinowski J."/>
            <person name="Ruckert C."/>
        </authorList>
    </citation>
    <scope>NUCLEOTIDE SEQUENCE</scope>
    <source>
        <strain evidence="3">JCM 14371</strain>
    </source>
</reference>
<sequence>MPAARVRLLLLALLVPTLAACGGKSLTQVRGEVRGWTYGAGSAEFLSDDLQTLTSADLDTVGRFTLKLPDDATMQPLLQDSLVPDLPAGCSSTVKSSGNAKFYSLGDITAYPAGGARNAYTLVSEDRGGSDPVRVTKRLFVYASDAAQVNGTLSCTVRGQQANATYGLDLRRGWNRVASNQTVYASGASSTTVSTTGEDGFDRWTATP</sequence>
<feature type="compositionally biased region" description="Low complexity" evidence="1">
    <location>
        <begin position="188"/>
        <end position="197"/>
    </location>
</feature>
<keyword evidence="2" id="KW-0732">Signal</keyword>
<protein>
    <recommendedName>
        <fullName evidence="5">Lipoprotein</fullName>
    </recommendedName>
</protein>
<evidence type="ECO:0000256" key="2">
    <source>
        <dbReference type="SAM" id="SignalP"/>
    </source>
</evidence>
<feature type="chain" id="PRO_5037769611" description="Lipoprotein" evidence="2">
    <location>
        <begin position="20"/>
        <end position="208"/>
    </location>
</feature>
<organism evidence="3 4">
    <name type="scientific">Deinococcus aquiradiocola</name>
    <dbReference type="NCBI Taxonomy" id="393059"/>
    <lineage>
        <taxon>Bacteria</taxon>
        <taxon>Thermotogati</taxon>
        <taxon>Deinococcota</taxon>
        <taxon>Deinococci</taxon>
        <taxon>Deinococcales</taxon>
        <taxon>Deinococcaceae</taxon>
        <taxon>Deinococcus</taxon>
    </lineage>
</organism>
<keyword evidence="4" id="KW-1185">Reference proteome</keyword>
<evidence type="ECO:0000313" key="3">
    <source>
        <dbReference type="EMBL" id="GGJ84085.1"/>
    </source>
</evidence>
<accession>A0A917UTE8</accession>
<evidence type="ECO:0008006" key="5">
    <source>
        <dbReference type="Google" id="ProtNLM"/>
    </source>
</evidence>
<dbReference type="PROSITE" id="PS51257">
    <property type="entry name" value="PROKAR_LIPOPROTEIN"/>
    <property type="match status" value="1"/>
</dbReference>
<dbReference type="Proteomes" id="UP000635726">
    <property type="component" value="Unassembled WGS sequence"/>
</dbReference>
<dbReference type="EMBL" id="BMOE01000012">
    <property type="protein sequence ID" value="GGJ84085.1"/>
    <property type="molecule type" value="Genomic_DNA"/>
</dbReference>
<evidence type="ECO:0000256" key="1">
    <source>
        <dbReference type="SAM" id="MobiDB-lite"/>
    </source>
</evidence>